<organism evidence="13 14">
    <name type="scientific">Dawidia soli</name>
    <dbReference type="NCBI Taxonomy" id="2782352"/>
    <lineage>
        <taxon>Bacteria</taxon>
        <taxon>Pseudomonadati</taxon>
        <taxon>Bacteroidota</taxon>
        <taxon>Cytophagia</taxon>
        <taxon>Cytophagales</taxon>
        <taxon>Chryseotaleaceae</taxon>
        <taxon>Dawidia</taxon>
    </lineage>
</organism>
<dbReference type="InterPro" id="IPR008915">
    <property type="entry name" value="Peptidase_M50"/>
</dbReference>
<keyword evidence="5 11" id="KW-0812">Transmembrane</keyword>
<dbReference type="SUPFAM" id="SSF50156">
    <property type="entry name" value="PDZ domain-like"/>
    <property type="match status" value="2"/>
</dbReference>
<comment type="caution">
    <text evidence="13">The sequence shown here is derived from an EMBL/GenBank/DDBJ whole genome shotgun (WGS) entry which is preliminary data.</text>
</comment>
<dbReference type="InterPro" id="IPR001478">
    <property type="entry name" value="PDZ"/>
</dbReference>
<keyword evidence="8 11" id="KW-1133">Transmembrane helix</keyword>
<evidence type="ECO:0000256" key="1">
    <source>
        <dbReference type="ARBA" id="ARBA00001947"/>
    </source>
</evidence>
<dbReference type="EC" id="3.4.24.-" evidence="11"/>
<keyword evidence="4" id="KW-0645">Protease</keyword>
<keyword evidence="6 11" id="KW-0378">Hydrolase</keyword>
<reference evidence="13 14" key="1">
    <citation type="submission" date="2021-05" db="EMBL/GenBank/DDBJ databases">
        <title>A Polyphasic approach of four new species of the genus Ohtaekwangia: Ohtaekwangia histidinii sp. nov., Ohtaekwangia cretensis sp. nov., Ohtaekwangia indiensis sp. nov., Ohtaekwangia reichenbachii sp. nov. from diverse environment.</title>
        <authorList>
            <person name="Octaviana S."/>
        </authorList>
    </citation>
    <scope>NUCLEOTIDE SEQUENCE [LARGE SCALE GENOMIC DNA]</scope>
    <source>
        <strain evidence="13 14">PWU37</strain>
    </source>
</reference>
<dbReference type="SMART" id="SM00228">
    <property type="entry name" value="PDZ"/>
    <property type="match status" value="1"/>
</dbReference>
<feature type="transmembrane region" description="Helical" evidence="11">
    <location>
        <begin position="101"/>
        <end position="126"/>
    </location>
</feature>
<dbReference type="Proteomes" id="UP001319180">
    <property type="component" value="Unassembled WGS sequence"/>
</dbReference>
<dbReference type="GO" id="GO:0004222">
    <property type="term" value="F:metalloendopeptidase activity"/>
    <property type="evidence" value="ECO:0007669"/>
    <property type="project" value="InterPro"/>
</dbReference>
<dbReference type="PANTHER" id="PTHR42837">
    <property type="entry name" value="REGULATOR OF SIGMA-E PROTEASE RSEP"/>
    <property type="match status" value="1"/>
</dbReference>
<dbReference type="AlphaFoldDB" id="A0AAP2GIV5"/>
<keyword evidence="10 11" id="KW-0472">Membrane</keyword>
<dbReference type="NCBIfam" id="TIGR00054">
    <property type="entry name" value="RIP metalloprotease RseP"/>
    <property type="match status" value="1"/>
</dbReference>
<dbReference type="InterPro" id="IPR004387">
    <property type="entry name" value="Pept_M50_Zn"/>
</dbReference>
<gene>
    <name evidence="13" type="primary">rseP</name>
    <name evidence="13" type="ORF">KK078_19330</name>
</gene>
<dbReference type="CDD" id="cd06163">
    <property type="entry name" value="S2P-M50_PDZ_RseP-like"/>
    <property type="match status" value="1"/>
</dbReference>
<dbReference type="InterPro" id="IPR036034">
    <property type="entry name" value="PDZ_sf"/>
</dbReference>
<feature type="transmembrane region" description="Helical" evidence="11">
    <location>
        <begin position="425"/>
        <end position="443"/>
    </location>
</feature>
<dbReference type="CDD" id="cd23081">
    <property type="entry name" value="cpPDZ_EcRseP-like"/>
    <property type="match status" value="1"/>
</dbReference>
<dbReference type="Gene3D" id="2.30.42.10">
    <property type="match status" value="1"/>
</dbReference>
<comment type="similarity">
    <text evidence="3 11">Belongs to the peptidase M50B family.</text>
</comment>
<evidence type="ECO:0000256" key="4">
    <source>
        <dbReference type="ARBA" id="ARBA00022670"/>
    </source>
</evidence>
<feature type="domain" description="PDZ" evidence="12">
    <location>
        <begin position="149"/>
        <end position="282"/>
    </location>
</feature>
<dbReference type="GO" id="GO:0046872">
    <property type="term" value="F:metal ion binding"/>
    <property type="evidence" value="ECO:0007669"/>
    <property type="project" value="UniProtKB-KW"/>
</dbReference>
<evidence type="ECO:0000256" key="7">
    <source>
        <dbReference type="ARBA" id="ARBA00022833"/>
    </source>
</evidence>
<comment type="cofactor">
    <cofactor evidence="1 11">
        <name>Zn(2+)</name>
        <dbReference type="ChEBI" id="CHEBI:29105"/>
    </cofactor>
</comment>
<dbReference type="InterPro" id="IPR041489">
    <property type="entry name" value="PDZ_6"/>
</dbReference>
<keyword evidence="7 11" id="KW-0862">Zinc</keyword>
<keyword evidence="14" id="KW-1185">Reference proteome</keyword>
<evidence type="ECO:0000256" key="6">
    <source>
        <dbReference type="ARBA" id="ARBA00022801"/>
    </source>
</evidence>
<evidence type="ECO:0000256" key="3">
    <source>
        <dbReference type="ARBA" id="ARBA00007931"/>
    </source>
</evidence>
<feature type="transmembrane region" description="Helical" evidence="11">
    <location>
        <begin position="374"/>
        <end position="396"/>
    </location>
</feature>
<dbReference type="EMBL" id="JAHESC010000030">
    <property type="protein sequence ID" value="MBT1688731.1"/>
    <property type="molecule type" value="Genomic_DNA"/>
</dbReference>
<dbReference type="PANTHER" id="PTHR42837:SF2">
    <property type="entry name" value="MEMBRANE METALLOPROTEASE ARASP2, CHLOROPLASTIC-RELATED"/>
    <property type="match status" value="1"/>
</dbReference>
<evidence type="ECO:0000256" key="8">
    <source>
        <dbReference type="ARBA" id="ARBA00022989"/>
    </source>
</evidence>
<evidence type="ECO:0000313" key="14">
    <source>
        <dbReference type="Proteomes" id="UP001319180"/>
    </source>
</evidence>
<evidence type="ECO:0000259" key="12">
    <source>
        <dbReference type="SMART" id="SM00228"/>
    </source>
</evidence>
<dbReference type="GO" id="GO:0006508">
    <property type="term" value="P:proteolysis"/>
    <property type="evidence" value="ECO:0007669"/>
    <property type="project" value="UniProtKB-KW"/>
</dbReference>
<dbReference type="GO" id="GO:0016020">
    <property type="term" value="C:membrane"/>
    <property type="evidence" value="ECO:0007669"/>
    <property type="project" value="UniProtKB-SubCell"/>
</dbReference>
<keyword evidence="11" id="KW-0479">Metal-binding</keyword>
<evidence type="ECO:0000256" key="9">
    <source>
        <dbReference type="ARBA" id="ARBA00023049"/>
    </source>
</evidence>
<evidence type="ECO:0000256" key="5">
    <source>
        <dbReference type="ARBA" id="ARBA00022692"/>
    </source>
</evidence>
<name>A0AAP2GIV5_9BACT</name>
<comment type="subcellular location">
    <subcellularLocation>
        <location evidence="2">Membrane</location>
        <topology evidence="2">Multi-pass membrane protein</topology>
    </subcellularLocation>
</comment>
<evidence type="ECO:0000256" key="11">
    <source>
        <dbReference type="RuleBase" id="RU362031"/>
    </source>
</evidence>
<evidence type="ECO:0000313" key="13">
    <source>
        <dbReference type="EMBL" id="MBT1688731.1"/>
    </source>
</evidence>
<proteinExistence type="inferred from homology"/>
<evidence type="ECO:0000256" key="10">
    <source>
        <dbReference type="ARBA" id="ARBA00023136"/>
    </source>
</evidence>
<dbReference type="Pfam" id="PF02163">
    <property type="entry name" value="Peptidase_M50"/>
    <property type="match status" value="1"/>
</dbReference>
<evidence type="ECO:0000256" key="2">
    <source>
        <dbReference type="ARBA" id="ARBA00004141"/>
    </source>
</evidence>
<accession>A0AAP2GIV5</accession>
<dbReference type="Pfam" id="PF17820">
    <property type="entry name" value="PDZ_6"/>
    <property type="match status" value="1"/>
</dbReference>
<sequence length="449" mass="49848">MDWMIMLAQLLLSLSFLVAVHEMGHLLAAKYFGMRVEQFSIGFPPKIWSFQKGETEYAISAIPLGGYVKISGMIDESLDTETMKQEPQPWEFRSKPAWQRLIVMLGGIIVNLVVGVLIFISLTFAFGDIYMLKDVVNKNGGFDVGEVGEGIGLRTGDKIVKINGKDFLYTEDITKPQTLLSTDGYYTVERDGKLVDIPIPGNFIEKFNKKENAMNFLRYRVPPVVGEVTKESIAEKTGLKPGDVFTEVNGTPVAYFDQVYKIVQASKKNNADSISFKISRAGTALAFKEAFKGKEGIGFRAMEPKDYLAEGRVAMKYGFAESIPLGATRAVETLKTQVTAFGRVISGKLSPKESLSGPIGIMRAYGAEWDWQRFWSLTGVLSLVLAFMNLLPIPALDGGHVMFLTYEIVSRRKPSDKFLENAQKVGMVFLLALMVFIFANDIVKLVTNA</sequence>
<protein>
    <recommendedName>
        <fullName evidence="11">Zinc metalloprotease</fullName>
        <ecNumber evidence="11">3.4.24.-</ecNumber>
    </recommendedName>
</protein>
<keyword evidence="9 11" id="KW-0482">Metalloprotease</keyword>